<evidence type="ECO:0000313" key="3">
    <source>
        <dbReference type="Proteomes" id="UP000032427"/>
    </source>
</evidence>
<organism evidence="2 3">
    <name type="scientific">Aliivibrio wodanis</name>
    <dbReference type="NCBI Taxonomy" id="80852"/>
    <lineage>
        <taxon>Bacteria</taxon>
        <taxon>Pseudomonadati</taxon>
        <taxon>Pseudomonadota</taxon>
        <taxon>Gammaproteobacteria</taxon>
        <taxon>Vibrionales</taxon>
        <taxon>Vibrionaceae</taxon>
        <taxon>Aliivibrio</taxon>
    </lineage>
</organism>
<dbReference type="InterPro" id="IPR019953">
    <property type="entry name" value="OHR"/>
</dbReference>
<gene>
    <name evidence="2" type="ORF">AWOD_II_0344</name>
</gene>
<accession>A0A090I9K4</accession>
<dbReference type="EMBL" id="LN554847">
    <property type="protein sequence ID" value="CED56992.1"/>
    <property type="molecule type" value="Genomic_DNA"/>
</dbReference>
<sequence length="140" mass="14561">MTTLYTTTATASAGRNGQVTTDDNMLDLALSYPKEMGGTGEATNPEQLFAAGYSACFSNAILHVAREMKIKLTQAPVSAEVGIGPNATGGFALTVALAVTLELDEEQAQQLVKTAHQVCPYSNAVKGNIDVKLSVNGAVL</sequence>
<dbReference type="InterPro" id="IPR036102">
    <property type="entry name" value="OsmC/Ohrsf"/>
</dbReference>
<dbReference type="Proteomes" id="UP000032427">
    <property type="component" value="Chromosome 2"/>
</dbReference>
<reference evidence="3" key="1">
    <citation type="submission" date="2014-09" db="EMBL/GenBank/DDBJ databases">
        <authorList>
            <person name="Hjerde E."/>
        </authorList>
    </citation>
    <scope>NUCLEOTIDE SEQUENCE [LARGE SCALE GENOMIC DNA]</scope>
    <source>
        <strain evidence="3">06/09/139</strain>
    </source>
</reference>
<dbReference type="Pfam" id="PF02566">
    <property type="entry name" value="OsmC"/>
    <property type="match status" value="1"/>
</dbReference>
<dbReference type="Gene3D" id="2.20.25.10">
    <property type="match status" value="1"/>
</dbReference>
<evidence type="ECO:0000256" key="1">
    <source>
        <dbReference type="ARBA" id="ARBA00007378"/>
    </source>
</evidence>
<protein>
    <submittedName>
        <fullName evidence="2">Membrane protein</fullName>
    </submittedName>
</protein>
<dbReference type="PANTHER" id="PTHR33797:SF2">
    <property type="entry name" value="ORGANIC HYDROPEROXIDE RESISTANCE PROTEIN-LIKE"/>
    <property type="match status" value="1"/>
</dbReference>
<dbReference type="STRING" id="80852.AWOD_II_0344"/>
<dbReference type="InterPro" id="IPR015946">
    <property type="entry name" value="KH_dom-like_a/b"/>
</dbReference>
<dbReference type="RefSeq" id="WP_045103675.1">
    <property type="nucleotide sequence ID" value="NZ_LN554847.1"/>
</dbReference>
<evidence type="ECO:0000313" key="2">
    <source>
        <dbReference type="EMBL" id="CED56992.1"/>
    </source>
</evidence>
<dbReference type="GeneID" id="28542591"/>
<dbReference type="NCBIfam" id="TIGR03561">
    <property type="entry name" value="organ_hyd_perox"/>
    <property type="match status" value="1"/>
</dbReference>
<dbReference type="AlphaFoldDB" id="A0A090I9K4"/>
<dbReference type="PATRIC" id="fig|80852.17.peg.3102"/>
<keyword evidence="3" id="KW-1185">Reference proteome</keyword>
<dbReference type="InterPro" id="IPR003718">
    <property type="entry name" value="OsmC/Ohr_fam"/>
</dbReference>
<dbReference type="HOGENOM" id="CLU_106355_2_1_6"/>
<comment type="similarity">
    <text evidence="1">Belongs to the OsmC/Ohr family.</text>
</comment>
<dbReference type="PANTHER" id="PTHR33797">
    <property type="entry name" value="ORGANIC HYDROPEROXIDE RESISTANCE PROTEIN-LIKE"/>
    <property type="match status" value="1"/>
</dbReference>
<dbReference type="FunFam" id="3.30.300.20:FF:000037">
    <property type="entry name" value="Organic hydroperoxide resistance protein"/>
    <property type="match status" value="1"/>
</dbReference>
<dbReference type="KEGG" id="awd:AWOD_II_0344"/>
<name>A0A090I9K4_9GAMM</name>
<dbReference type="OrthoDB" id="9797508at2"/>
<dbReference type="Gene3D" id="3.30.300.20">
    <property type="match status" value="1"/>
</dbReference>
<dbReference type="GO" id="GO:0006979">
    <property type="term" value="P:response to oxidative stress"/>
    <property type="evidence" value="ECO:0007669"/>
    <property type="project" value="InterPro"/>
</dbReference>
<dbReference type="SUPFAM" id="SSF82784">
    <property type="entry name" value="OsmC-like"/>
    <property type="match status" value="1"/>
</dbReference>
<proteinExistence type="inferred from homology"/>